<sequence>MEIRYRREIRHNYLIIKMDGCEEDYEMRMAEENCVGGFLPFLVKESGDGKEFYYEITSRQPLSRMAERRPMSGEELRHLILGIAGAVTEMEKFLLSEGNILLEPDYIYIEPQNYTVSLCFVPGYGGDFPAALGKLMEYLLGKVSHDDRGGVVLAYELFQATRQENYGIRDLLRILYQPDHENRELEETDFSSWEDAEERRPPRGLPEAEKSAQKRRGLFERFKKKKEEEIPWQAMFPEDRDERIAEPEPDYQSKPLQEEDTALLQNRPGRAERRLVSLSGDEEIEIPYFPFLLGKQEGLVDHVVARDTVSRLHARIDRENGAYTVTDLNSTNGVRVDGRLLQTNETVPLPVGSEIYLADAGFLFL</sequence>
<proteinExistence type="predicted"/>
<feature type="compositionally biased region" description="Basic and acidic residues" evidence="1">
    <location>
        <begin position="237"/>
        <end position="246"/>
    </location>
</feature>
<dbReference type="InterPro" id="IPR000253">
    <property type="entry name" value="FHA_dom"/>
</dbReference>
<feature type="region of interest" description="Disordered" evidence="1">
    <location>
        <begin position="185"/>
        <end position="216"/>
    </location>
</feature>
<dbReference type="SMART" id="SM00240">
    <property type="entry name" value="FHA"/>
    <property type="match status" value="1"/>
</dbReference>
<reference evidence="3" key="2">
    <citation type="submission" date="2021-04" db="EMBL/GenBank/DDBJ databases">
        <authorList>
            <person name="Gilroy R."/>
        </authorList>
    </citation>
    <scope>NUCLEOTIDE SEQUENCE</scope>
    <source>
        <strain evidence="3">CHK183-5548</strain>
    </source>
</reference>
<dbReference type="Proteomes" id="UP000823883">
    <property type="component" value="Unassembled WGS sequence"/>
</dbReference>
<dbReference type="AlphaFoldDB" id="A0A9D2PD97"/>
<dbReference type="InterPro" id="IPR045962">
    <property type="entry name" value="DUF6382"/>
</dbReference>
<evidence type="ECO:0000313" key="3">
    <source>
        <dbReference type="EMBL" id="HJC48542.1"/>
    </source>
</evidence>
<dbReference type="Pfam" id="PF00498">
    <property type="entry name" value="FHA"/>
    <property type="match status" value="1"/>
</dbReference>
<gene>
    <name evidence="3" type="ORF">IAA04_10865</name>
</gene>
<dbReference type="EMBL" id="DWWL01000070">
    <property type="protein sequence ID" value="HJC48542.1"/>
    <property type="molecule type" value="Genomic_DNA"/>
</dbReference>
<dbReference type="SUPFAM" id="SSF49879">
    <property type="entry name" value="SMAD/FHA domain"/>
    <property type="match status" value="1"/>
</dbReference>
<evidence type="ECO:0000313" key="4">
    <source>
        <dbReference type="Proteomes" id="UP000823883"/>
    </source>
</evidence>
<evidence type="ECO:0000256" key="1">
    <source>
        <dbReference type="SAM" id="MobiDB-lite"/>
    </source>
</evidence>
<dbReference type="InterPro" id="IPR008984">
    <property type="entry name" value="SMAD_FHA_dom_sf"/>
</dbReference>
<protein>
    <submittedName>
        <fullName evidence="3">FHA domain-containing protein</fullName>
    </submittedName>
</protein>
<dbReference type="CDD" id="cd00060">
    <property type="entry name" value="FHA"/>
    <property type="match status" value="1"/>
</dbReference>
<name>A0A9D2PD97_9FIRM</name>
<dbReference type="PROSITE" id="PS50006">
    <property type="entry name" value="FHA_DOMAIN"/>
    <property type="match status" value="1"/>
</dbReference>
<organism evidence="3 4">
    <name type="scientific">Candidatus Lachnoclostridium pullistercoris</name>
    <dbReference type="NCBI Taxonomy" id="2838632"/>
    <lineage>
        <taxon>Bacteria</taxon>
        <taxon>Bacillati</taxon>
        <taxon>Bacillota</taxon>
        <taxon>Clostridia</taxon>
        <taxon>Lachnospirales</taxon>
        <taxon>Lachnospiraceae</taxon>
    </lineage>
</organism>
<comment type="caution">
    <text evidence="3">The sequence shown here is derived from an EMBL/GenBank/DDBJ whole genome shotgun (WGS) entry which is preliminary data.</text>
</comment>
<accession>A0A9D2PD97</accession>
<evidence type="ECO:0000259" key="2">
    <source>
        <dbReference type="PROSITE" id="PS50006"/>
    </source>
</evidence>
<reference evidence="3" key="1">
    <citation type="journal article" date="2021" name="PeerJ">
        <title>Extensive microbial diversity within the chicken gut microbiome revealed by metagenomics and culture.</title>
        <authorList>
            <person name="Gilroy R."/>
            <person name="Ravi A."/>
            <person name="Getino M."/>
            <person name="Pursley I."/>
            <person name="Horton D.L."/>
            <person name="Alikhan N.F."/>
            <person name="Baker D."/>
            <person name="Gharbi K."/>
            <person name="Hall N."/>
            <person name="Watson M."/>
            <person name="Adriaenssens E.M."/>
            <person name="Foster-Nyarko E."/>
            <person name="Jarju S."/>
            <person name="Secka A."/>
            <person name="Antonio M."/>
            <person name="Oren A."/>
            <person name="Chaudhuri R.R."/>
            <person name="La Ragione R."/>
            <person name="Hildebrand F."/>
            <person name="Pallen M.J."/>
        </authorList>
    </citation>
    <scope>NUCLEOTIDE SEQUENCE</scope>
    <source>
        <strain evidence="3">CHK183-5548</strain>
    </source>
</reference>
<dbReference type="Gene3D" id="2.60.200.20">
    <property type="match status" value="1"/>
</dbReference>
<feature type="compositionally biased region" description="Acidic residues" evidence="1">
    <location>
        <begin position="186"/>
        <end position="196"/>
    </location>
</feature>
<feature type="region of interest" description="Disordered" evidence="1">
    <location>
        <begin position="233"/>
        <end position="268"/>
    </location>
</feature>
<dbReference type="Pfam" id="PF19909">
    <property type="entry name" value="DUF6382"/>
    <property type="match status" value="1"/>
</dbReference>
<feature type="compositionally biased region" description="Basic and acidic residues" evidence="1">
    <location>
        <begin position="197"/>
        <end position="216"/>
    </location>
</feature>
<feature type="domain" description="FHA" evidence="2">
    <location>
        <begin position="291"/>
        <end position="341"/>
    </location>
</feature>